<dbReference type="Proteomes" id="UP001169242">
    <property type="component" value="Unassembled WGS sequence"/>
</dbReference>
<dbReference type="PRINTS" id="PR00344">
    <property type="entry name" value="BCTRLSENSOR"/>
</dbReference>
<dbReference type="SUPFAM" id="SSF55874">
    <property type="entry name" value="ATPase domain of HSP90 chaperone/DNA topoisomerase II/histidine kinase"/>
    <property type="match status" value="1"/>
</dbReference>
<dbReference type="RefSeq" id="WP_271011491.1">
    <property type="nucleotide sequence ID" value="NZ_JAQIFT010000021.1"/>
</dbReference>
<proteinExistence type="predicted"/>
<dbReference type="Pfam" id="PF00512">
    <property type="entry name" value="HisKA"/>
    <property type="match status" value="1"/>
</dbReference>
<dbReference type="PANTHER" id="PTHR45528">
    <property type="entry name" value="SENSOR HISTIDINE KINASE CPXA"/>
    <property type="match status" value="1"/>
</dbReference>
<dbReference type="InterPro" id="IPR050398">
    <property type="entry name" value="HssS/ArlS-like"/>
</dbReference>
<dbReference type="Gene3D" id="1.10.287.130">
    <property type="match status" value="1"/>
</dbReference>
<keyword evidence="18" id="KW-1185">Reference proteome</keyword>
<keyword evidence="4" id="KW-1003">Cell membrane</keyword>
<dbReference type="SMART" id="SM00304">
    <property type="entry name" value="HAMP"/>
    <property type="match status" value="1"/>
</dbReference>
<evidence type="ECO:0000256" key="3">
    <source>
        <dbReference type="ARBA" id="ARBA00012438"/>
    </source>
</evidence>
<dbReference type="CDD" id="cd00075">
    <property type="entry name" value="HATPase"/>
    <property type="match status" value="1"/>
</dbReference>
<dbReference type="PROSITE" id="PS50885">
    <property type="entry name" value="HAMP"/>
    <property type="match status" value="1"/>
</dbReference>
<comment type="catalytic activity">
    <reaction evidence="1">
        <text>ATP + protein L-histidine = ADP + protein N-phospho-L-histidine.</text>
        <dbReference type="EC" id="2.7.13.3"/>
    </reaction>
</comment>
<comment type="subcellular location">
    <subcellularLocation>
        <location evidence="2">Cell membrane</location>
        <topology evidence="2">Multi-pass membrane protein</topology>
    </subcellularLocation>
</comment>
<dbReference type="AlphaFoldDB" id="A0AA42DLL7"/>
<comment type="caution">
    <text evidence="17">The sequence shown here is derived from an EMBL/GenBank/DDBJ whole genome shotgun (WGS) entry which is preliminary data.</text>
</comment>
<evidence type="ECO:0000256" key="12">
    <source>
        <dbReference type="ARBA" id="ARBA00023012"/>
    </source>
</evidence>
<reference evidence="17" key="1">
    <citation type="journal article" date="2023" name="Int. J. Syst. Evol. Microbiol.">
        <title>&lt;i&gt;Holtiella tumoricola&lt;/i&gt; gen. nov. sp. nov., isolated from a human clinical sample.</title>
        <authorList>
            <person name="Allen-Vercoe E."/>
            <person name="Daigneault M.C."/>
            <person name="Vancuren S.J."/>
            <person name="Cochrane K."/>
            <person name="O'Neal L.L."/>
            <person name="Sankaranarayanan K."/>
            <person name="Lawson P.A."/>
        </authorList>
    </citation>
    <scope>NUCLEOTIDE SEQUENCE</scope>
    <source>
        <strain evidence="17">CC70A</strain>
    </source>
</reference>
<dbReference type="InterPro" id="IPR036890">
    <property type="entry name" value="HATPase_C_sf"/>
</dbReference>
<evidence type="ECO:0000256" key="2">
    <source>
        <dbReference type="ARBA" id="ARBA00004651"/>
    </source>
</evidence>
<evidence type="ECO:0000256" key="4">
    <source>
        <dbReference type="ARBA" id="ARBA00022475"/>
    </source>
</evidence>
<organism evidence="17 18">
    <name type="scientific">Holtiella tumoricola</name>
    <dbReference type="NCBI Taxonomy" id="3018743"/>
    <lineage>
        <taxon>Bacteria</taxon>
        <taxon>Bacillati</taxon>
        <taxon>Bacillota</taxon>
        <taxon>Clostridia</taxon>
        <taxon>Lachnospirales</taxon>
        <taxon>Cellulosilyticaceae</taxon>
        <taxon>Holtiella</taxon>
    </lineage>
</organism>
<keyword evidence="10" id="KW-0067">ATP-binding</keyword>
<evidence type="ECO:0000256" key="5">
    <source>
        <dbReference type="ARBA" id="ARBA00022553"/>
    </source>
</evidence>
<evidence type="ECO:0000256" key="14">
    <source>
        <dbReference type="SAM" id="Phobius"/>
    </source>
</evidence>
<accession>A0AA42DLL7</accession>
<dbReference type="InterPro" id="IPR003661">
    <property type="entry name" value="HisK_dim/P_dom"/>
</dbReference>
<feature type="transmembrane region" description="Helical" evidence="14">
    <location>
        <begin position="12"/>
        <end position="31"/>
    </location>
</feature>
<dbReference type="EC" id="2.7.13.3" evidence="3"/>
<dbReference type="CDD" id="cd06225">
    <property type="entry name" value="HAMP"/>
    <property type="match status" value="1"/>
</dbReference>
<dbReference type="InterPro" id="IPR036097">
    <property type="entry name" value="HisK_dim/P_sf"/>
</dbReference>
<evidence type="ECO:0000313" key="17">
    <source>
        <dbReference type="EMBL" id="MDA3731021.1"/>
    </source>
</evidence>
<dbReference type="InterPro" id="IPR004358">
    <property type="entry name" value="Sig_transdc_His_kin-like_C"/>
</dbReference>
<dbReference type="SUPFAM" id="SSF47384">
    <property type="entry name" value="Homodimeric domain of signal transducing histidine kinase"/>
    <property type="match status" value="1"/>
</dbReference>
<evidence type="ECO:0000256" key="11">
    <source>
        <dbReference type="ARBA" id="ARBA00022989"/>
    </source>
</evidence>
<evidence type="ECO:0000256" key="7">
    <source>
        <dbReference type="ARBA" id="ARBA00022692"/>
    </source>
</evidence>
<protein>
    <recommendedName>
        <fullName evidence="3">histidine kinase</fullName>
        <ecNumber evidence="3">2.7.13.3</ecNumber>
    </recommendedName>
</protein>
<dbReference type="Gene3D" id="3.30.565.10">
    <property type="entry name" value="Histidine kinase-like ATPase, C-terminal domain"/>
    <property type="match status" value="1"/>
</dbReference>
<evidence type="ECO:0000256" key="8">
    <source>
        <dbReference type="ARBA" id="ARBA00022741"/>
    </source>
</evidence>
<dbReference type="CDD" id="cd00082">
    <property type="entry name" value="HisKA"/>
    <property type="match status" value="1"/>
</dbReference>
<feature type="domain" description="Histidine kinase" evidence="15">
    <location>
        <begin position="172"/>
        <end position="384"/>
    </location>
</feature>
<keyword evidence="9 17" id="KW-0418">Kinase</keyword>
<dbReference type="Gene3D" id="6.10.340.10">
    <property type="match status" value="1"/>
</dbReference>
<evidence type="ECO:0000259" key="16">
    <source>
        <dbReference type="PROSITE" id="PS50885"/>
    </source>
</evidence>
<dbReference type="InterPro" id="IPR003594">
    <property type="entry name" value="HATPase_dom"/>
</dbReference>
<sequence>MNHKLSLRMRVTLITAVTMTCICLILSYFILSNVNLWIVTSDPSQMKNEVDINQKNDASTTEERGIQNEIPPHSTSREYLALSKTKFFRTCLLMIIAVLIPGIILVYFIMGFALKPVEQLRKDIAEIDGADMSKRIDSTSNGVELDSLARSFNQLLDRIESVLEREKSFSAGASHELKTPLAVIRTNLDVLDMYEEPTIEDLHDTIKIVEKQTDRMIRLVDDLFAMYALNGYEMIDKIYVDKLIHEIVNEQKINILEKNISLHIQNKPCKVIGNSVMFKHALSNIFQNAIKYNVENGKINIIVEDKNNYCVINISDSGIGIAPSAAEHIFEAFYREDKSRSRKIGGAGLGLSIVKNIIEQHGGNVAYQPNDPKGSTFIISIPIL</sequence>
<evidence type="ECO:0000313" key="18">
    <source>
        <dbReference type="Proteomes" id="UP001169242"/>
    </source>
</evidence>
<keyword evidence="6" id="KW-0808">Transferase</keyword>
<keyword evidence="5" id="KW-0597">Phosphoprotein</keyword>
<dbReference type="GO" id="GO:0005886">
    <property type="term" value="C:plasma membrane"/>
    <property type="evidence" value="ECO:0007669"/>
    <property type="project" value="UniProtKB-SubCell"/>
</dbReference>
<dbReference type="InterPro" id="IPR005467">
    <property type="entry name" value="His_kinase_dom"/>
</dbReference>
<evidence type="ECO:0000256" key="1">
    <source>
        <dbReference type="ARBA" id="ARBA00000085"/>
    </source>
</evidence>
<feature type="transmembrane region" description="Helical" evidence="14">
    <location>
        <begin position="87"/>
        <end position="114"/>
    </location>
</feature>
<gene>
    <name evidence="17" type="ORF">PBV87_05845</name>
</gene>
<evidence type="ECO:0000259" key="15">
    <source>
        <dbReference type="PROSITE" id="PS50109"/>
    </source>
</evidence>
<keyword evidence="11 14" id="KW-1133">Transmembrane helix</keyword>
<keyword evidence="8" id="KW-0547">Nucleotide-binding</keyword>
<dbReference type="InterPro" id="IPR003660">
    <property type="entry name" value="HAMP_dom"/>
</dbReference>
<name>A0AA42DLL7_9FIRM</name>
<dbReference type="Pfam" id="PF02518">
    <property type="entry name" value="HATPase_c"/>
    <property type="match status" value="1"/>
</dbReference>
<evidence type="ECO:0000256" key="13">
    <source>
        <dbReference type="ARBA" id="ARBA00023136"/>
    </source>
</evidence>
<keyword evidence="12" id="KW-0902">Two-component regulatory system</keyword>
<dbReference type="PANTHER" id="PTHR45528:SF1">
    <property type="entry name" value="SENSOR HISTIDINE KINASE CPXA"/>
    <property type="match status" value="1"/>
</dbReference>
<dbReference type="EMBL" id="JAQIFT010000021">
    <property type="protein sequence ID" value="MDA3731021.1"/>
    <property type="molecule type" value="Genomic_DNA"/>
</dbReference>
<dbReference type="FunFam" id="3.30.565.10:FF:000006">
    <property type="entry name" value="Sensor histidine kinase WalK"/>
    <property type="match status" value="1"/>
</dbReference>
<evidence type="ECO:0000256" key="10">
    <source>
        <dbReference type="ARBA" id="ARBA00022840"/>
    </source>
</evidence>
<dbReference type="GO" id="GO:0005524">
    <property type="term" value="F:ATP binding"/>
    <property type="evidence" value="ECO:0007669"/>
    <property type="project" value="UniProtKB-KW"/>
</dbReference>
<evidence type="ECO:0000256" key="9">
    <source>
        <dbReference type="ARBA" id="ARBA00022777"/>
    </source>
</evidence>
<feature type="domain" description="HAMP" evidence="16">
    <location>
        <begin position="111"/>
        <end position="164"/>
    </location>
</feature>
<dbReference type="GO" id="GO:0000155">
    <property type="term" value="F:phosphorelay sensor kinase activity"/>
    <property type="evidence" value="ECO:0007669"/>
    <property type="project" value="InterPro"/>
</dbReference>
<dbReference type="PROSITE" id="PS50109">
    <property type="entry name" value="HIS_KIN"/>
    <property type="match status" value="1"/>
</dbReference>
<evidence type="ECO:0000256" key="6">
    <source>
        <dbReference type="ARBA" id="ARBA00022679"/>
    </source>
</evidence>
<dbReference type="SMART" id="SM00388">
    <property type="entry name" value="HisKA"/>
    <property type="match status" value="1"/>
</dbReference>
<keyword evidence="7 14" id="KW-0812">Transmembrane</keyword>
<dbReference type="SMART" id="SM00387">
    <property type="entry name" value="HATPase_c"/>
    <property type="match status" value="1"/>
</dbReference>
<keyword evidence="13 14" id="KW-0472">Membrane</keyword>
<dbReference type="Pfam" id="PF00672">
    <property type="entry name" value="HAMP"/>
    <property type="match status" value="1"/>
</dbReference>